<proteinExistence type="predicted"/>
<sequence length="84" mass="9570">MNRRNLPLDVVKENLNKGEISAMQNSFLTVLKWKDKRDVTVMSTCHDHQMQMSTGFRPILKPKIVLDYNRGKKGIDVAGLACQP</sequence>
<gene>
    <name evidence="2" type="ORF">DCHRY22_LOCUS8237</name>
</gene>
<reference evidence="2" key="1">
    <citation type="submission" date="2021-09" db="EMBL/GenBank/DDBJ databases">
        <authorList>
            <person name="Martin H S."/>
        </authorList>
    </citation>
    <scope>NUCLEOTIDE SEQUENCE</scope>
</reference>
<feature type="domain" description="PiggyBac transposable element-derived protein" evidence="1">
    <location>
        <begin position="2"/>
        <end position="76"/>
    </location>
</feature>
<dbReference type="AlphaFoldDB" id="A0A8J2QT19"/>
<dbReference type="OrthoDB" id="5876240at2759"/>
<evidence type="ECO:0000259" key="1">
    <source>
        <dbReference type="Pfam" id="PF13843"/>
    </source>
</evidence>
<comment type="caution">
    <text evidence="2">The sequence shown here is derived from an EMBL/GenBank/DDBJ whole genome shotgun (WGS) entry which is preliminary data.</text>
</comment>
<dbReference type="Pfam" id="PF13843">
    <property type="entry name" value="DDE_Tnp_1_7"/>
    <property type="match status" value="1"/>
</dbReference>
<evidence type="ECO:0000313" key="2">
    <source>
        <dbReference type="EMBL" id="CAG9568341.1"/>
    </source>
</evidence>
<organism evidence="2 3">
    <name type="scientific">Danaus chrysippus</name>
    <name type="common">African queen</name>
    <dbReference type="NCBI Taxonomy" id="151541"/>
    <lineage>
        <taxon>Eukaryota</taxon>
        <taxon>Metazoa</taxon>
        <taxon>Ecdysozoa</taxon>
        <taxon>Arthropoda</taxon>
        <taxon>Hexapoda</taxon>
        <taxon>Insecta</taxon>
        <taxon>Pterygota</taxon>
        <taxon>Neoptera</taxon>
        <taxon>Endopterygota</taxon>
        <taxon>Lepidoptera</taxon>
        <taxon>Glossata</taxon>
        <taxon>Ditrysia</taxon>
        <taxon>Papilionoidea</taxon>
        <taxon>Nymphalidae</taxon>
        <taxon>Danainae</taxon>
        <taxon>Danaini</taxon>
        <taxon>Danaina</taxon>
        <taxon>Danaus</taxon>
        <taxon>Anosia</taxon>
    </lineage>
</organism>
<protein>
    <submittedName>
        <fullName evidence="2">(African queen) hypothetical protein</fullName>
    </submittedName>
</protein>
<dbReference type="EMBL" id="CAKASE010000060">
    <property type="protein sequence ID" value="CAG9568341.1"/>
    <property type="molecule type" value="Genomic_DNA"/>
</dbReference>
<name>A0A8J2QT19_9NEOP</name>
<evidence type="ECO:0000313" key="3">
    <source>
        <dbReference type="Proteomes" id="UP000789524"/>
    </source>
</evidence>
<accession>A0A8J2QT19</accession>
<dbReference type="Proteomes" id="UP000789524">
    <property type="component" value="Unassembled WGS sequence"/>
</dbReference>
<keyword evidence="3" id="KW-1185">Reference proteome</keyword>
<dbReference type="InterPro" id="IPR029526">
    <property type="entry name" value="PGBD"/>
</dbReference>